<dbReference type="InterPro" id="IPR035979">
    <property type="entry name" value="RBD_domain_sf"/>
</dbReference>
<feature type="domain" description="RRM" evidence="5">
    <location>
        <begin position="8"/>
        <end position="86"/>
    </location>
</feature>
<feature type="region of interest" description="Disordered" evidence="4">
    <location>
        <begin position="85"/>
        <end position="152"/>
    </location>
</feature>
<dbReference type="PANTHER" id="PTHR45735:SF2">
    <property type="entry name" value="CLEAVAGE STIMULATION FACTOR SUBUNIT 2"/>
    <property type="match status" value="1"/>
</dbReference>
<protein>
    <recommendedName>
        <fullName evidence="5">RRM domain-containing protein</fullName>
    </recommendedName>
</protein>
<dbReference type="Gene3D" id="3.30.70.330">
    <property type="match status" value="1"/>
</dbReference>
<evidence type="ECO:0000256" key="1">
    <source>
        <dbReference type="ARBA" id="ARBA00004123"/>
    </source>
</evidence>
<keyword evidence="7" id="KW-1185">Reference proteome</keyword>
<reference evidence="6" key="1">
    <citation type="submission" date="2023-06" db="EMBL/GenBank/DDBJ databases">
        <title>Genome-scale phylogeny and comparative genomics of the fungal order Sordariales.</title>
        <authorList>
            <consortium name="Lawrence Berkeley National Laboratory"/>
            <person name="Hensen N."/>
            <person name="Bonometti L."/>
            <person name="Westerberg I."/>
            <person name="Brannstrom I.O."/>
            <person name="Guillou S."/>
            <person name="Cros-Aarteil S."/>
            <person name="Calhoun S."/>
            <person name="Haridas S."/>
            <person name="Kuo A."/>
            <person name="Mondo S."/>
            <person name="Pangilinan J."/>
            <person name="Riley R."/>
            <person name="Labutti K."/>
            <person name="Andreopoulos B."/>
            <person name="Lipzen A."/>
            <person name="Chen C."/>
            <person name="Yanf M."/>
            <person name="Daum C."/>
            <person name="Ng V."/>
            <person name="Clum A."/>
            <person name="Steindorff A."/>
            <person name="Ohm R."/>
            <person name="Martin F."/>
            <person name="Silar P."/>
            <person name="Natvig D."/>
            <person name="Lalanne C."/>
            <person name="Gautier V."/>
            <person name="Ament-Velasquez S.L."/>
            <person name="Kruys A."/>
            <person name="Hutchinson M.I."/>
            <person name="Powell A.J."/>
            <person name="Barry K."/>
            <person name="Miller A.N."/>
            <person name="Grigoriev I.V."/>
            <person name="Debuchy R."/>
            <person name="Gladieux P."/>
            <person name="Thoren M.H."/>
            <person name="Johannesson H."/>
        </authorList>
    </citation>
    <scope>NUCLEOTIDE SEQUENCE</scope>
    <source>
        <strain evidence="6">CBS 606.72</strain>
    </source>
</reference>
<dbReference type="PROSITE" id="PS50102">
    <property type="entry name" value="RRM"/>
    <property type="match status" value="1"/>
</dbReference>
<dbReference type="Pfam" id="PF00076">
    <property type="entry name" value="RRM_1"/>
    <property type="match status" value="1"/>
</dbReference>
<dbReference type="InterPro" id="IPR026896">
    <property type="entry name" value="CSTF_C"/>
</dbReference>
<organism evidence="6 7">
    <name type="scientific">Immersiella caudata</name>
    <dbReference type="NCBI Taxonomy" id="314043"/>
    <lineage>
        <taxon>Eukaryota</taxon>
        <taxon>Fungi</taxon>
        <taxon>Dikarya</taxon>
        <taxon>Ascomycota</taxon>
        <taxon>Pezizomycotina</taxon>
        <taxon>Sordariomycetes</taxon>
        <taxon>Sordariomycetidae</taxon>
        <taxon>Sordariales</taxon>
        <taxon>Lasiosphaeriaceae</taxon>
        <taxon>Immersiella</taxon>
    </lineage>
</organism>
<dbReference type="GO" id="GO:0003729">
    <property type="term" value="F:mRNA binding"/>
    <property type="evidence" value="ECO:0007669"/>
    <property type="project" value="TreeGrafter"/>
</dbReference>
<keyword evidence="2" id="KW-0539">Nucleus</keyword>
<feature type="compositionally biased region" description="Polar residues" evidence="4">
    <location>
        <begin position="99"/>
        <end position="130"/>
    </location>
</feature>
<dbReference type="Gene3D" id="1.10.20.70">
    <property type="entry name" value="Transcription termination and cleavage factor, C-terminal domain"/>
    <property type="match status" value="1"/>
</dbReference>
<evidence type="ECO:0000313" key="7">
    <source>
        <dbReference type="Proteomes" id="UP001175000"/>
    </source>
</evidence>
<dbReference type="Pfam" id="PF14304">
    <property type="entry name" value="CSTF_C"/>
    <property type="match status" value="1"/>
</dbReference>
<proteinExistence type="predicted"/>
<dbReference type="EMBL" id="JAULSU010000001">
    <property type="protein sequence ID" value="KAK0632315.1"/>
    <property type="molecule type" value="Genomic_DNA"/>
</dbReference>
<comment type="subcellular location">
    <subcellularLocation>
        <location evidence="1">Nucleus</location>
    </subcellularLocation>
</comment>
<dbReference type="SUPFAM" id="SSF54928">
    <property type="entry name" value="RNA-binding domain, RBD"/>
    <property type="match status" value="1"/>
</dbReference>
<dbReference type="CDD" id="cd12398">
    <property type="entry name" value="RRM_CSTF2_RNA15_like"/>
    <property type="match status" value="1"/>
</dbReference>
<comment type="caution">
    <text evidence="6">The sequence shown here is derived from an EMBL/GenBank/DDBJ whole genome shotgun (WGS) entry which is preliminary data.</text>
</comment>
<dbReference type="Proteomes" id="UP001175000">
    <property type="component" value="Unassembled WGS sequence"/>
</dbReference>
<dbReference type="GO" id="GO:0031124">
    <property type="term" value="P:mRNA 3'-end processing"/>
    <property type="evidence" value="ECO:0007669"/>
    <property type="project" value="InterPro"/>
</dbReference>
<evidence type="ECO:0000256" key="3">
    <source>
        <dbReference type="PROSITE-ProRule" id="PRU00176"/>
    </source>
</evidence>
<dbReference type="Pfam" id="PF14327">
    <property type="entry name" value="CSTF2_hinge"/>
    <property type="match status" value="1"/>
</dbReference>
<dbReference type="GO" id="GO:0005847">
    <property type="term" value="C:mRNA cleavage and polyadenylation specificity factor complex"/>
    <property type="evidence" value="ECO:0007669"/>
    <property type="project" value="TreeGrafter"/>
</dbReference>
<evidence type="ECO:0000256" key="4">
    <source>
        <dbReference type="SAM" id="MobiDB-lite"/>
    </source>
</evidence>
<name>A0AA40CBN3_9PEZI</name>
<evidence type="ECO:0000259" key="5">
    <source>
        <dbReference type="PROSITE" id="PS50102"/>
    </source>
</evidence>
<dbReference type="Gene3D" id="1.25.40.630">
    <property type="match status" value="1"/>
</dbReference>
<evidence type="ECO:0000313" key="6">
    <source>
        <dbReference type="EMBL" id="KAK0632315.1"/>
    </source>
</evidence>
<evidence type="ECO:0000256" key="2">
    <source>
        <dbReference type="ARBA" id="ARBA00023242"/>
    </source>
</evidence>
<keyword evidence="3" id="KW-0694">RNA-binding</keyword>
<dbReference type="InterPro" id="IPR012677">
    <property type="entry name" value="Nucleotide-bd_a/b_plait_sf"/>
</dbReference>
<sequence length="311" mass="32878">MSNRQLSRVVFVGNIPYGLTEEQITEIFSAAGRVINFRLVYDRETGRPKGFGFAEFPDYDSAASAVRNLDDYEIMGRKLRVDFSNETVGDEDGGRDRNQAATGSSNAAPSYNQPANGTANPATMPASGSSLPPLPQGKDLPPGMSCTDSISRTLNTLPPAQLLDTLQQVQQFATQDPARLTELFNQSPQLTYAIFQAMLLMGLVSPDAINSVLDNPGAPLPAPTGGAPPYGYPGATGSPPVPVGSGYGAPPVVPSPVPVAAPTAPAPAGQDPEALMRAVMELPQETIDQLPEAERQQIMALRASFGMGQRH</sequence>
<gene>
    <name evidence="6" type="ORF">B0T14DRAFT_29663</name>
</gene>
<dbReference type="AlphaFoldDB" id="A0AA40CBN3"/>
<dbReference type="InterPro" id="IPR038192">
    <property type="entry name" value="CSTF_C_sf"/>
</dbReference>
<dbReference type="SMART" id="SM00360">
    <property type="entry name" value="RRM"/>
    <property type="match status" value="1"/>
</dbReference>
<dbReference type="PANTHER" id="PTHR45735">
    <property type="entry name" value="CLEAVAGE STIMULATION FACTOR SUBUNIT 2"/>
    <property type="match status" value="1"/>
</dbReference>
<dbReference type="InterPro" id="IPR000504">
    <property type="entry name" value="RRM_dom"/>
</dbReference>
<accession>A0AA40CBN3</accession>
<dbReference type="InterPro" id="IPR025742">
    <property type="entry name" value="CSTF2_hinge"/>
</dbReference>